<feature type="transmembrane region" description="Helical" evidence="5">
    <location>
        <begin position="53"/>
        <end position="75"/>
    </location>
</feature>
<reference evidence="6 7" key="1">
    <citation type="submission" date="2019-09" db="EMBL/GenBank/DDBJ databases">
        <title>The hologenome of the rock-dwelling lichen Lasallia pustulata.</title>
        <authorList>
            <person name="Greshake Tzovaras B."/>
            <person name="Segers F."/>
            <person name="Bicker A."/>
            <person name="Dal Grande F."/>
            <person name="Otte J."/>
            <person name="Hankeln T."/>
            <person name="Schmitt I."/>
            <person name="Ebersberger I."/>
        </authorList>
    </citation>
    <scope>NUCLEOTIDE SEQUENCE [LARGE SCALE GENOMIC DNA]</scope>
    <source>
        <strain evidence="6">A1-1</strain>
    </source>
</reference>
<name>A0A5M8Q0L6_9LECA</name>
<dbReference type="OrthoDB" id="272778at2759"/>
<dbReference type="EMBL" id="VXIT01000002">
    <property type="protein sequence ID" value="KAA6415197.1"/>
    <property type="molecule type" value="Genomic_DNA"/>
</dbReference>
<keyword evidence="3 5" id="KW-1133">Transmembrane helix</keyword>
<dbReference type="SUPFAM" id="SSF144091">
    <property type="entry name" value="Rhomboid-like"/>
    <property type="match status" value="1"/>
</dbReference>
<dbReference type="GO" id="GO:0016020">
    <property type="term" value="C:membrane"/>
    <property type="evidence" value="ECO:0007669"/>
    <property type="project" value="UniProtKB-SubCell"/>
</dbReference>
<dbReference type="PANTHER" id="PTHR43066">
    <property type="entry name" value="RHOMBOID-RELATED PROTEIN"/>
    <property type="match status" value="1"/>
</dbReference>
<dbReference type="Proteomes" id="UP000324767">
    <property type="component" value="Unassembled WGS sequence"/>
</dbReference>
<dbReference type="InterPro" id="IPR035952">
    <property type="entry name" value="Rhomboid-like_sf"/>
</dbReference>
<keyword evidence="2 5" id="KW-0812">Transmembrane</keyword>
<evidence type="ECO:0000256" key="1">
    <source>
        <dbReference type="ARBA" id="ARBA00004141"/>
    </source>
</evidence>
<evidence type="ECO:0000256" key="5">
    <source>
        <dbReference type="SAM" id="Phobius"/>
    </source>
</evidence>
<keyword evidence="4 5" id="KW-0472">Membrane</keyword>
<evidence type="ECO:0000256" key="2">
    <source>
        <dbReference type="ARBA" id="ARBA00022692"/>
    </source>
</evidence>
<evidence type="ECO:0000313" key="6">
    <source>
        <dbReference type="EMBL" id="KAA6415197.1"/>
    </source>
</evidence>
<dbReference type="GO" id="GO:0004252">
    <property type="term" value="F:serine-type endopeptidase activity"/>
    <property type="evidence" value="ECO:0007669"/>
    <property type="project" value="TreeGrafter"/>
</dbReference>
<accession>A0A5M8Q0L6</accession>
<dbReference type="PANTHER" id="PTHR43066:SF21">
    <property type="entry name" value="UBIQUITIN-ASSOCIATED DOMAIN-CONTAINING PROTEIN 2"/>
    <property type="match status" value="1"/>
</dbReference>
<feature type="transmembrane region" description="Helical" evidence="5">
    <location>
        <begin position="87"/>
        <end position="110"/>
    </location>
</feature>
<organism evidence="6 7">
    <name type="scientific">Lasallia pustulata</name>
    <dbReference type="NCBI Taxonomy" id="136370"/>
    <lineage>
        <taxon>Eukaryota</taxon>
        <taxon>Fungi</taxon>
        <taxon>Dikarya</taxon>
        <taxon>Ascomycota</taxon>
        <taxon>Pezizomycotina</taxon>
        <taxon>Lecanoromycetes</taxon>
        <taxon>OSLEUM clade</taxon>
        <taxon>Umbilicariomycetidae</taxon>
        <taxon>Umbilicariales</taxon>
        <taxon>Umbilicariaceae</taxon>
        <taxon>Lasallia</taxon>
    </lineage>
</organism>
<evidence type="ECO:0000256" key="4">
    <source>
        <dbReference type="ARBA" id="ARBA00023136"/>
    </source>
</evidence>
<evidence type="ECO:0000313" key="7">
    <source>
        <dbReference type="Proteomes" id="UP000324767"/>
    </source>
</evidence>
<protein>
    <submittedName>
        <fullName evidence="6">Uba domain-containing ucp14</fullName>
    </submittedName>
</protein>
<comment type="subcellular location">
    <subcellularLocation>
        <location evidence="1">Membrane</location>
        <topology evidence="1">Multi-pass membrane protein</topology>
    </subcellularLocation>
</comment>
<sequence length="276" mass="30546">MLSSGFISASVSKLLVFGIAASSILVSITDSKYLFFIQVVPHLWRYKQAWRLLIWQACYTNSTEVLFAAMTFYHMRIIERLWGSRKFASFIITTLPYTLILPPLLLALALRPLTFNHFNYLPAGPTPLVFALLAQYHAAIPHVYKYRIATSSPTSPNQTQAPSGILLSDKSMTYLLAAQLAFSQFPGSLLSAGVGWLVGYAWRNEVLPGAGRWRVPGWVVREKREGAGYEGLRRRLEGEERGAVGAASGADASGEGAGRQRRTLGTQILDQFRGAF</sequence>
<evidence type="ECO:0000256" key="3">
    <source>
        <dbReference type="ARBA" id="ARBA00022989"/>
    </source>
</evidence>
<dbReference type="AlphaFoldDB" id="A0A5M8Q0L6"/>
<proteinExistence type="predicted"/>
<gene>
    <name evidence="6" type="ORF">FRX48_01950</name>
</gene>
<comment type="caution">
    <text evidence="6">The sequence shown here is derived from an EMBL/GenBank/DDBJ whole genome shotgun (WGS) entry which is preliminary data.</text>
</comment>